<dbReference type="OrthoDB" id="3546279at2759"/>
<dbReference type="PANTHER" id="PTHR47784:SF5">
    <property type="entry name" value="STEROL UPTAKE CONTROL PROTEIN 2"/>
    <property type="match status" value="1"/>
</dbReference>
<evidence type="ECO:0000256" key="1">
    <source>
        <dbReference type="ARBA" id="ARBA00023242"/>
    </source>
</evidence>
<dbReference type="InterPro" id="IPR053157">
    <property type="entry name" value="Sterol_Uptake_Regulator"/>
</dbReference>
<feature type="domain" description="Zn(2)-C6 fungal-type" evidence="3">
    <location>
        <begin position="35"/>
        <end position="65"/>
    </location>
</feature>
<evidence type="ECO:0000313" key="5">
    <source>
        <dbReference type="Proteomes" id="UP000030151"/>
    </source>
</evidence>
<dbReference type="Gene3D" id="4.10.240.10">
    <property type="entry name" value="Zn(2)-C6 fungal-type DNA-binding domain"/>
    <property type="match status" value="1"/>
</dbReference>
<name>A0A0A1V505_9HYPO</name>
<feature type="compositionally biased region" description="Basic residues" evidence="2">
    <location>
        <begin position="23"/>
        <end position="32"/>
    </location>
</feature>
<keyword evidence="1" id="KW-0539">Nucleus</keyword>
<feature type="compositionally biased region" description="Basic and acidic residues" evidence="2">
    <location>
        <begin position="446"/>
        <end position="464"/>
    </location>
</feature>
<organism evidence="4 5">
    <name type="scientific">Metarhizium robertsii</name>
    <dbReference type="NCBI Taxonomy" id="568076"/>
    <lineage>
        <taxon>Eukaryota</taxon>
        <taxon>Fungi</taxon>
        <taxon>Dikarya</taxon>
        <taxon>Ascomycota</taxon>
        <taxon>Pezizomycotina</taxon>
        <taxon>Sordariomycetes</taxon>
        <taxon>Hypocreomycetidae</taxon>
        <taxon>Hypocreales</taxon>
        <taxon>Clavicipitaceae</taxon>
        <taxon>Metarhizium</taxon>
    </lineage>
</organism>
<comment type="caution">
    <text evidence="4">The sequence shown here is derived from an EMBL/GenBank/DDBJ whole genome shotgun (WGS) entry which is preliminary data.</text>
</comment>
<dbReference type="eggNOG" id="ENOG502R6NR">
    <property type="taxonomic scope" value="Eukaryota"/>
</dbReference>
<dbReference type="HOGENOM" id="CLU_024934_7_0_1"/>
<dbReference type="PROSITE" id="PS00463">
    <property type="entry name" value="ZN2_CY6_FUNGAL_1"/>
    <property type="match status" value="1"/>
</dbReference>
<feature type="region of interest" description="Disordered" evidence="2">
    <location>
        <begin position="446"/>
        <end position="466"/>
    </location>
</feature>
<dbReference type="SUPFAM" id="SSF57701">
    <property type="entry name" value="Zn2/Cys6 DNA-binding domain"/>
    <property type="match status" value="1"/>
</dbReference>
<gene>
    <name evidence="4" type="ORF">X797_002403</name>
</gene>
<dbReference type="InterPro" id="IPR001138">
    <property type="entry name" value="Zn2Cys6_DnaBD"/>
</dbReference>
<sequence length="504" mass="56322">MSAITGSDSLVWSPDSPPQNKPYHAKRPHKKSRLGCQNCKRRKVKCDEKRPSCGICTLRGETCVFVLPAASLDVSSSKPKSPSASPGSRKSSPDYNKALVSTQNQSSAPFTTTLSDRLQSPDFIVVREPLQIATGCDAIDMKILWHFLGHTCTSFSIEGGDSRPMEDLMRKTVMDHAFSVKFLYNCVMALSCLHACETTGDDMGDPYRLIRYQDGVFEPFSTAIRTSDPKTYGALLANSLLLTALSSQNFRLSHAPDLYIIQWMTIWRGIGTIFQTIDRASLRSTGLEQLFYRPAMNLTAAAAYIPRNLNVLVSSIPADDPDQANRKAYTRVLRYLATLYQHMHQGGFGAVMKLRIITWFTYLPHDFVRLVLDKNCRALVILAHYAAFLKLTMGVWWLVGIGARSLRDICAFLGPAWSNELKIPLSARDIEDPIELARLVLDDPTWEPRRSPTDKCDAQEEQETRQLGLVDDQGRPVYYESEARAVVLANPSHPGDEPVWNAGE</sequence>
<evidence type="ECO:0000259" key="3">
    <source>
        <dbReference type="PROSITE" id="PS50048"/>
    </source>
</evidence>
<accession>A0A0A1V505</accession>
<evidence type="ECO:0000256" key="2">
    <source>
        <dbReference type="SAM" id="MobiDB-lite"/>
    </source>
</evidence>
<feature type="region of interest" description="Disordered" evidence="2">
    <location>
        <begin position="1"/>
        <end position="32"/>
    </location>
</feature>
<evidence type="ECO:0000313" key="4">
    <source>
        <dbReference type="EMBL" id="EXV04721.1"/>
    </source>
</evidence>
<feature type="compositionally biased region" description="Polar residues" evidence="2">
    <location>
        <begin position="1"/>
        <end position="10"/>
    </location>
</feature>
<dbReference type="PANTHER" id="PTHR47784">
    <property type="entry name" value="STEROL UPTAKE CONTROL PROTEIN 2"/>
    <property type="match status" value="1"/>
</dbReference>
<feature type="compositionally biased region" description="Low complexity" evidence="2">
    <location>
        <begin position="75"/>
        <end position="90"/>
    </location>
</feature>
<dbReference type="PROSITE" id="PS50048">
    <property type="entry name" value="ZN2_CY6_FUNGAL_2"/>
    <property type="match status" value="1"/>
</dbReference>
<proteinExistence type="predicted"/>
<dbReference type="InterPro" id="IPR036864">
    <property type="entry name" value="Zn2-C6_fun-type_DNA-bd_sf"/>
</dbReference>
<dbReference type="SMART" id="SM00066">
    <property type="entry name" value="GAL4"/>
    <property type="match status" value="1"/>
</dbReference>
<reference evidence="4 5" key="1">
    <citation type="submission" date="2014-02" db="EMBL/GenBank/DDBJ databases">
        <title>The genome sequence of the entomopathogenic fungus Metarhizium robertsii ARSEF 2575.</title>
        <authorList>
            <person name="Giuliano Garisto Donzelli B."/>
            <person name="Roe B.A."/>
            <person name="Macmil S.L."/>
            <person name="Krasnoff S.B."/>
            <person name="Gibson D.M."/>
        </authorList>
    </citation>
    <scope>NUCLEOTIDE SEQUENCE [LARGE SCALE GENOMIC DNA]</scope>
    <source>
        <strain evidence="4 5">ARSEF 2575</strain>
    </source>
</reference>
<dbReference type="GO" id="GO:0001228">
    <property type="term" value="F:DNA-binding transcription activator activity, RNA polymerase II-specific"/>
    <property type="evidence" value="ECO:0007669"/>
    <property type="project" value="TreeGrafter"/>
</dbReference>
<feature type="region of interest" description="Disordered" evidence="2">
    <location>
        <begin position="73"/>
        <end position="95"/>
    </location>
</feature>
<dbReference type="Proteomes" id="UP000030151">
    <property type="component" value="Unassembled WGS sequence"/>
</dbReference>
<dbReference type="CDD" id="cd00067">
    <property type="entry name" value="GAL4"/>
    <property type="match status" value="1"/>
</dbReference>
<dbReference type="GO" id="GO:0008270">
    <property type="term" value="F:zinc ion binding"/>
    <property type="evidence" value="ECO:0007669"/>
    <property type="project" value="InterPro"/>
</dbReference>
<dbReference type="AlphaFoldDB" id="A0A0A1V505"/>
<dbReference type="EMBL" id="JELW01000002">
    <property type="protein sequence ID" value="EXV04721.1"/>
    <property type="molecule type" value="Genomic_DNA"/>
</dbReference>
<dbReference type="Pfam" id="PF00172">
    <property type="entry name" value="Zn_clus"/>
    <property type="match status" value="1"/>
</dbReference>
<protein>
    <submittedName>
        <fullName evidence="4">Zn(2)-Cys(6) zinc finger domain protein</fullName>
    </submittedName>
</protein>